<dbReference type="PANTHER" id="PTHR33112:SF16">
    <property type="entry name" value="HETEROKARYON INCOMPATIBILITY DOMAIN-CONTAINING PROTEIN"/>
    <property type="match status" value="1"/>
</dbReference>
<organism evidence="2 3">
    <name type="scientific">Venustampulla echinocandica</name>
    <dbReference type="NCBI Taxonomy" id="2656787"/>
    <lineage>
        <taxon>Eukaryota</taxon>
        <taxon>Fungi</taxon>
        <taxon>Dikarya</taxon>
        <taxon>Ascomycota</taxon>
        <taxon>Pezizomycotina</taxon>
        <taxon>Leotiomycetes</taxon>
        <taxon>Helotiales</taxon>
        <taxon>Pleuroascaceae</taxon>
        <taxon>Venustampulla</taxon>
    </lineage>
</organism>
<dbReference type="RefSeq" id="XP_031870282.1">
    <property type="nucleotide sequence ID" value="XM_032013682.1"/>
</dbReference>
<proteinExistence type="predicted"/>
<evidence type="ECO:0000313" key="2">
    <source>
        <dbReference type="EMBL" id="RDL37626.1"/>
    </source>
</evidence>
<sequence length="537" mass="61277">MQPRPRPTRLINVQDSSRPFLQVMEEALEPYLALSYRWGENKKGQTLKCTYETFQHCLPLNDIPRTCWDAIQLTRMLGYKYLWIDAFCIIQNDETDKSHELVNMGDIYRYALFTIYAKRSSSSQSGLFARQDNHIKLEVSATTKQSAETAKITLASMFDGPDHLEGRGWVLQETVLSSRRLAFGNRMSWKCTMARADETSPIPRARHNALTDGFAGDVEKLRLWMFAPARMRETPRQSWLRWNQFDSWYAIVEAYSVTSLTFVSDNLPALSGLAKLLQQAHGATYAAGLWTDDLQVGLTWYVASNDERKVPRRRDMAPSWSWAAVGKVRIKFRSWPSKSVHIVSEGVELLEASCVPEIPLNPYGAINKGKLKLRIRLRKALLRCSADYTRSRFEYNHVSGLDYQLFGNIDSREQPRYFGLILDIETNQVIGEAALDAPIHLNQRPVDGLDVSQEIELSPLSSLETEVWCGLVHVQKKGERHILTALILEPELGSVLVYRRLGVLFLTDRSWFGPSSSALNRFDEETGDVFMDVIDLV</sequence>
<dbReference type="AlphaFoldDB" id="A0A370TQ26"/>
<dbReference type="PANTHER" id="PTHR33112">
    <property type="entry name" value="DOMAIN PROTEIN, PUTATIVE-RELATED"/>
    <property type="match status" value="1"/>
</dbReference>
<comment type="caution">
    <text evidence="2">The sequence shown here is derived from an EMBL/GenBank/DDBJ whole genome shotgun (WGS) entry which is preliminary data.</text>
</comment>
<feature type="domain" description="Heterokaryon incompatibility" evidence="1">
    <location>
        <begin position="31"/>
        <end position="173"/>
    </location>
</feature>
<dbReference type="InterPro" id="IPR010730">
    <property type="entry name" value="HET"/>
</dbReference>
<dbReference type="Pfam" id="PF06985">
    <property type="entry name" value="HET"/>
    <property type="match status" value="1"/>
</dbReference>
<protein>
    <recommendedName>
        <fullName evidence="1">Heterokaryon incompatibility domain-containing protein</fullName>
    </recommendedName>
</protein>
<dbReference type="Proteomes" id="UP000254866">
    <property type="component" value="Unassembled WGS sequence"/>
</dbReference>
<dbReference type="OrthoDB" id="3503454at2759"/>
<dbReference type="STRING" id="2656787.A0A370TQ26"/>
<accession>A0A370TQ26</accession>
<dbReference type="EMBL" id="NPIC01000003">
    <property type="protein sequence ID" value="RDL37626.1"/>
    <property type="molecule type" value="Genomic_DNA"/>
</dbReference>
<evidence type="ECO:0000313" key="3">
    <source>
        <dbReference type="Proteomes" id="UP000254866"/>
    </source>
</evidence>
<name>A0A370TQ26_9HELO</name>
<reference evidence="2 3" key="1">
    <citation type="journal article" date="2018" name="IMA Fungus">
        <title>IMA Genome-F 9: Draft genome sequence of Annulohypoxylon stygium, Aspergillus mulundensis, Berkeleyomyces basicola (syn. Thielaviopsis basicola), Ceratocystis smalleyi, two Cercospora beticola strains, Coleophoma cylindrospora, Fusarium fracticaudum, Phialophora cf. hyalina, and Morchella septimelata.</title>
        <authorList>
            <person name="Wingfield B.D."/>
            <person name="Bills G.F."/>
            <person name="Dong Y."/>
            <person name="Huang W."/>
            <person name="Nel W.J."/>
            <person name="Swalarsk-Parry B.S."/>
            <person name="Vaghefi N."/>
            <person name="Wilken P.M."/>
            <person name="An Z."/>
            <person name="de Beer Z.W."/>
            <person name="De Vos L."/>
            <person name="Chen L."/>
            <person name="Duong T.A."/>
            <person name="Gao Y."/>
            <person name="Hammerbacher A."/>
            <person name="Kikkert J.R."/>
            <person name="Li Y."/>
            <person name="Li H."/>
            <person name="Li K."/>
            <person name="Li Q."/>
            <person name="Liu X."/>
            <person name="Ma X."/>
            <person name="Naidoo K."/>
            <person name="Pethybridge S.J."/>
            <person name="Sun J."/>
            <person name="Steenkamp E.T."/>
            <person name="van der Nest M.A."/>
            <person name="van Wyk S."/>
            <person name="Wingfield M.J."/>
            <person name="Xiong C."/>
            <person name="Yue Q."/>
            <person name="Zhang X."/>
        </authorList>
    </citation>
    <scope>NUCLEOTIDE SEQUENCE [LARGE SCALE GENOMIC DNA]</scope>
    <source>
        <strain evidence="2 3">BP 5553</strain>
    </source>
</reference>
<keyword evidence="3" id="KW-1185">Reference proteome</keyword>
<dbReference type="GeneID" id="43597908"/>
<gene>
    <name evidence="2" type="ORF">BP5553_05059</name>
</gene>
<evidence type="ECO:0000259" key="1">
    <source>
        <dbReference type="Pfam" id="PF06985"/>
    </source>
</evidence>